<protein>
    <submittedName>
        <fullName evidence="1">Uncharacterized protein</fullName>
    </submittedName>
</protein>
<accession>A0A8R7TE69</accession>
<name>A0A8R7TE69_TRIUA</name>
<keyword evidence="2" id="KW-1185">Reference proteome</keyword>
<dbReference type="Gramene" id="TuG1812G0200001479.01.T02">
    <property type="protein sequence ID" value="TuG1812G0200001479.01.T02"/>
    <property type="gene ID" value="TuG1812G0200001479.01"/>
</dbReference>
<dbReference type="AlphaFoldDB" id="A0A8R7TE69"/>
<sequence length="88" mass="9647">MEPKAAYDASPSRRPPRYLAAVSVDAGRLCSPVHSTGLLVPARWWIPGARSHRRRILLHGDRRRPGVVRRSQAGDLASSIVVVLCLPS</sequence>
<reference evidence="1" key="2">
    <citation type="submission" date="2018-03" db="EMBL/GenBank/DDBJ databases">
        <title>The Triticum urartu genome reveals the dynamic nature of wheat genome evolution.</title>
        <authorList>
            <person name="Ling H."/>
            <person name="Ma B."/>
            <person name="Shi X."/>
            <person name="Liu H."/>
            <person name="Dong L."/>
            <person name="Sun H."/>
            <person name="Cao Y."/>
            <person name="Gao Q."/>
            <person name="Zheng S."/>
            <person name="Li Y."/>
            <person name="Yu Y."/>
            <person name="Du H."/>
            <person name="Qi M."/>
            <person name="Li Y."/>
            <person name="Yu H."/>
            <person name="Cui Y."/>
            <person name="Wang N."/>
            <person name="Chen C."/>
            <person name="Wu H."/>
            <person name="Zhao Y."/>
            <person name="Zhang J."/>
            <person name="Li Y."/>
            <person name="Zhou W."/>
            <person name="Zhang B."/>
            <person name="Hu W."/>
            <person name="Eijk M."/>
            <person name="Tang J."/>
            <person name="Witsenboer H."/>
            <person name="Zhao S."/>
            <person name="Li Z."/>
            <person name="Zhang A."/>
            <person name="Wang D."/>
            <person name="Liang C."/>
        </authorList>
    </citation>
    <scope>NUCLEOTIDE SEQUENCE [LARGE SCALE GENOMIC DNA]</scope>
    <source>
        <strain evidence="1">cv. G1812</strain>
    </source>
</reference>
<reference evidence="2" key="1">
    <citation type="journal article" date="2013" name="Nature">
        <title>Draft genome of the wheat A-genome progenitor Triticum urartu.</title>
        <authorList>
            <person name="Ling H.Q."/>
            <person name="Zhao S."/>
            <person name="Liu D."/>
            <person name="Wang J."/>
            <person name="Sun H."/>
            <person name="Zhang C."/>
            <person name="Fan H."/>
            <person name="Li D."/>
            <person name="Dong L."/>
            <person name="Tao Y."/>
            <person name="Gao C."/>
            <person name="Wu H."/>
            <person name="Li Y."/>
            <person name="Cui Y."/>
            <person name="Guo X."/>
            <person name="Zheng S."/>
            <person name="Wang B."/>
            <person name="Yu K."/>
            <person name="Liang Q."/>
            <person name="Yang W."/>
            <person name="Lou X."/>
            <person name="Chen J."/>
            <person name="Feng M."/>
            <person name="Jian J."/>
            <person name="Zhang X."/>
            <person name="Luo G."/>
            <person name="Jiang Y."/>
            <person name="Liu J."/>
            <person name="Wang Z."/>
            <person name="Sha Y."/>
            <person name="Zhang B."/>
            <person name="Wu H."/>
            <person name="Tang D."/>
            <person name="Shen Q."/>
            <person name="Xue P."/>
            <person name="Zou S."/>
            <person name="Wang X."/>
            <person name="Liu X."/>
            <person name="Wang F."/>
            <person name="Yang Y."/>
            <person name="An X."/>
            <person name="Dong Z."/>
            <person name="Zhang K."/>
            <person name="Zhang X."/>
            <person name="Luo M.C."/>
            <person name="Dvorak J."/>
            <person name="Tong Y."/>
            <person name="Wang J."/>
            <person name="Yang H."/>
            <person name="Li Z."/>
            <person name="Wang D."/>
            <person name="Zhang A."/>
            <person name="Wang J."/>
        </authorList>
    </citation>
    <scope>NUCLEOTIDE SEQUENCE</scope>
    <source>
        <strain evidence="2">cv. G1812</strain>
    </source>
</reference>
<dbReference type="Proteomes" id="UP000015106">
    <property type="component" value="Chromosome 2"/>
</dbReference>
<evidence type="ECO:0000313" key="1">
    <source>
        <dbReference type="EnsemblPlants" id="TuG1812G0200001479.01.T02"/>
    </source>
</evidence>
<dbReference type="EnsemblPlants" id="TuG1812G0200001479.01.T02">
    <property type="protein sequence ID" value="TuG1812G0200001479.01.T02"/>
    <property type="gene ID" value="TuG1812G0200001479.01"/>
</dbReference>
<organism evidence="1 2">
    <name type="scientific">Triticum urartu</name>
    <name type="common">Red wild einkorn</name>
    <name type="synonym">Crithodium urartu</name>
    <dbReference type="NCBI Taxonomy" id="4572"/>
    <lineage>
        <taxon>Eukaryota</taxon>
        <taxon>Viridiplantae</taxon>
        <taxon>Streptophyta</taxon>
        <taxon>Embryophyta</taxon>
        <taxon>Tracheophyta</taxon>
        <taxon>Spermatophyta</taxon>
        <taxon>Magnoliopsida</taxon>
        <taxon>Liliopsida</taxon>
        <taxon>Poales</taxon>
        <taxon>Poaceae</taxon>
        <taxon>BOP clade</taxon>
        <taxon>Pooideae</taxon>
        <taxon>Triticodae</taxon>
        <taxon>Triticeae</taxon>
        <taxon>Triticinae</taxon>
        <taxon>Triticum</taxon>
    </lineage>
</organism>
<proteinExistence type="predicted"/>
<evidence type="ECO:0000313" key="2">
    <source>
        <dbReference type="Proteomes" id="UP000015106"/>
    </source>
</evidence>
<reference evidence="1" key="3">
    <citation type="submission" date="2022-06" db="UniProtKB">
        <authorList>
            <consortium name="EnsemblPlants"/>
        </authorList>
    </citation>
    <scope>IDENTIFICATION</scope>
</reference>